<dbReference type="InterPro" id="IPR009045">
    <property type="entry name" value="Zn_M74/Hedgehog-like"/>
</dbReference>
<dbReference type="SUPFAM" id="SSF55166">
    <property type="entry name" value="Hedgehog/DD-peptidase"/>
    <property type="match status" value="1"/>
</dbReference>
<dbReference type="InterPro" id="IPR052179">
    <property type="entry name" value="DD-CPase-like"/>
</dbReference>
<dbReference type="Gene3D" id="3.30.1380.10">
    <property type="match status" value="1"/>
</dbReference>
<dbReference type="PANTHER" id="PTHR34385">
    <property type="entry name" value="D-ALANYL-D-ALANINE CARBOXYPEPTIDASE"/>
    <property type="match status" value="1"/>
</dbReference>
<name>A0A9D9HQU6_9SPIR</name>
<dbReference type="InterPro" id="IPR003709">
    <property type="entry name" value="VanY-like_core_dom"/>
</dbReference>
<dbReference type="GO" id="GO:0006508">
    <property type="term" value="P:proteolysis"/>
    <property type="evidence" value="ECO:0007669"/>
    <property type="project" value="InterPro"/>
</dbReference>
<organism evidence="2 3">
    <name type="scientific">Candidatus Gallitreponema excrementavium</name>
    <dbReference type="NCBI Taxonomy" id="2840840"/>
    <lineage>
        <taxon>Bacteria</taxon>
        <taxon>Pseudomonadati</taxon>
        <taxon>Spirochaetota</taxon>
        <taxon>Spirochaetia</taxon>
        <taxon>Spirochaetales</taxon>
        <taxon>Candidatus Gallitreponema</taxon>
    </lineage>
</organism>
<evidence type="ECO:0000259" key="1">
    <source>
        <dbReference type="Pfam" id="PF02557"/>
    </source>
</evidence>
<dbReference type="Proteomes" id="UP000823638">
    <property type="component" value="Unassembled WGS sequence"/>
</dbReference>
<protein>
    <submittedName>
        <fullName evidence="2">M15 family metallopeptidase</fullName>
    </submittedName>
</protein>
<dbReference type="AlphaFoldDB" id="A0A9D9HQU6"/>
<comment type="caution">
    <text evidence="2">The sequence shown here is derived from an EMBL/GenBank/DDBJ whole genome shotgun (WGS) entry which is preliminary data.</text>
</comment>
<proteinExistence type="predicted"/>
<sequence length="283" mass="32550">MKIKVVLIIAFLLALCFCLWAVVYKNSGEYKNNKLKEEQAEVARLEMEAKKAKVQSILSNYEFPSKTLILASTEDFIKDLEMVLSNEDETLVLVDKKHPLPVGYVPPELVKLDGNNPATGISASYVISRNDLSLTPETEKILEVMASDAREEGITLVVSSTYRSYDYQKSIYERNVRLYGQEVTDRESARAGHSQHQLGTAIDFGSITDDFEYTKPGQWLFANAKKYGFSLSFPKGMEPVTGYRYECWHYRYIGVNACNLQEKWFDDVQQYMLEFINYWRTIE</sequence>
<dbReference type="CDD" id="cd14852">
    <property type="entry name" value="LD-carboxypeptidase"/>
    <property type="match status" value="1"/>
</dbReference>
<dbReference type="InterPro" id="IPR058193">
    <property type="entry name" value="VanY/YodJ_core_dom"/>
</dbReference>
<feature type="domain" description="D-alanyl-D-alanine carboxypeptidase-like core" evidence="1">
    <location>
        <begin position="133"/>
        <end position="254"/>
    </location>
</feature>
<dbReference type="EMBL" id="JADIMM010000110">
    <property type="protein sequence ID" value="MBO8458466.1"/>
    <property type="molecule type" value="Genomic_DNA"/>
</dbReference>
<dbReference type="PANTHER" id="PTHR34385:SF1">
    <property type="entry name" value="PEPTIDOGLYCAN L-ALANYL-D-GLUTAMATE ENDOPEPTIDASE CWLK"/>
    <property type="match status" value="1"/>
</dbReference>
<reference evidence="2" key="1">
    <citation type="submission" date="2020-10" db="EMBL/GenBank/DDBJ databases">
        <authorList>
            <person name="Gilroy R."/>
        </authorList>
    </citation>
    <scope>NUCLEOTIDE SEQUENCE</scope>
    <source>
        <strain evidence="2">10532</strain>
    </source>
</reference>
<dbReference type="Pfam" id="PF02557">
    <property type="entry name" value="VanY"/>
    <property type="match status" value="1"/>
</dbReference>
<reference evidence="2" key="2">
    <citation type="journal article" date="2021" name="PeerJ">
        <title>Extensive microbial diversity within the chicken gut microbiome revealed by metagenomics and culture.</title>
        <authorList>
            <person name="Gilroy R."/>
            <person name="Ravi A."/>
            <person name="Getino M."/>
            <person name="Pursley I."/>
            <person name="Horton D.L."/>
            <person name="Alikhan N.F."/>
            <person name="Baker D."/>
            <person name="Gharbi K."/>
            <person name="Hall N."/>
            <person name="Watson M."/>
            <person name="Adriaenssens E.M."/>
            <person name="Foster-Nyarko E."/>
            <person name="Jarju S."/>
            <person name="Secka A."/>
            <person name="Antonio M."/>
            <person name="Oren A."/>
            <person name="Chaudhuri R.R."/>
            <person name="La Ragione R."/>
            <person name="Hildebrand F."/>
            <person name="Pallen M.J."/>
        </authorList>
    </citation>
    <scope>NUCLEOTIDE SEQUENCE</scope>
    <source>
        <strain evidence="2">10532</strain>
    </source>
</reference>
<gene>
    <name evidence="2" type="ORF">IAA81_09620</name>
</gene>
<accession>A0A9D9HQU6</accession>
<dbReference type="GO" id="GO:0008233">
    <property type="term" value="F:peptidase activity"/>
    <property type="evidence" value="ECO:0007669"/>
    <property type="project" value="InterPro"/>
</dbReference>
<evidence type="ECO:0000313" key="3">
    <source>
        <dbReference type="Proteomes" id="UP000823638"/>
    </source>
</evidence>
<evidence type="ECO:0000313" key="2">
    <source>
        <dbReference type="EMBL" id="MBO8458466.1"/>
    </source>
</evidence>